<dbReference type="AlphaFoldDB" id="A0A0C3NQH8"/>
<reference evidence="2" key="2">
    <citation type="submission" date="2015-01" db="EMBL/GenBank/DDBJ databases">
        <title>Evolutionary Origins and Diversification of the Mycorrhizal Mutualists.</title>
        <authorList>
            <consortium name="DOE Joint Genome Institute"/>
            <consortium name="Mycorrhizal Genomics Consortium"/>
            <person name="Kohler A."/>
            <person name="Kuo A."/>
            <person name="Nagy L.G."/>
            <person name="Floudas D."/>
            <person name="Copeland A."/>
            <person name="Barry K.W."/>
            <person name="Cichocki N."/>
            <person name="Veneault-Fourrey C."/>
            <person name="LaButti K."/>
            <person name="Lindquist E.A."/>
            <person name="Lipzen A."/>
            <person name="Lundell T."/>
            <person name="Morin E."/>
            <person name="Murat C."/>
            <person name="Riley R."/>
            <person name="Ohm R."/>
            <person name="Sun H."/>
            <person name="Tunlid A."/>
            <person name="Henrissat B."/>
            <person name="Grigoriev I.V."/>
            <person name="Hibbett D.S."/>
            <person name="Martin F."/>
        </authorList>
    </citation>
    <scope>NUCLEOTIDE SEQUENCE [LARGE SCALE GENOMIC DNA]</scope>
    <source>
        <strain evidence="2">Marx 270</strain>
    </source>
</reference>
<dbReference type="OrthoDB" id="2691991at2759"/>
<evidence type="ECO:0000313" key="2">
    <source>
        <dbReference type="Proteomes" id="UP000054217"/>
    </source>
</evidence>
<reference evidence="1 2" key="1">
    <citation type="submission" date="2014-04" db="EMBL/GenBank/DDBJ databases">
        <authorList>
            <consortium name="DOE Joint Genome Institute"/>
            <person name="Kuo A."/>
            <person name="Kohler A."/>
            <person name="Costa M.D."/>
            <person name="Nagy L.G."/>
            <person name="Floudas D."/>
            <person name="Copeland A."/>
            <person name="Barry K.W."/>
            <person name="Cichocki N."/>
            <person name="Veneault-Fourrey C."/>
            <person name="LaButti K."/>
            <person name="Lindquist E.A."/>
            <person name="Lipzen A."/>
            <person name="Lundell T."/>
            <person name="Morin E."/>
            <person name="Murat C."/>
            <person name="Sun H."/>
            <person name="Tunlid A."/>
            <person name="Henrissat B."/>
            <person name="Grigoriev I.V."/>
            <person name="Hibbett D.S."/>
            <person name="Martin F."/>
            <person name="Nordberg H.P."/>
            <person name="Cantor M.N."/>
            <person name="Hua S.X."/>
        </authorList>
    </citation>
    <scope>NUCLEOTIDE SEQUENCE [LARGE SCALE GENOMIC DNA]</scope>
    <source>
        <strain evidence="1 2">Marx 270</strain>
    </source>
</reference>
<gene>
    <name evidence="1" type="ORF">M404DRAFT_10734</name>
</gene>
<protein>
    <submittedName>
        <fullName evidence="1">Uncharacterized protein</fullName>
    </submittedName>
</protein>
<keyword evidence="2" id="KW-1185">Reference proteome</keyword>
<proteinExistence type="predicted"/>
<evidence type="ECO:0000313" key="1">
    <source>
        <dbReference type="EMBL" id="KIN97563.1"/>
    </source>
</evidence>
<sequence length="187" mass="20258">MQLDVLVANSSFGMGTDDSVVSSWILHGKAGNLQVAVSQPVSLGGSMHTSVSILSWDGSAVSMPVPGLLLQVVPSSGYTHRSLVFLPVPCGDHEDDAPPGIDVAASWHFVIHQQLVGKLLDLVKAILSNEDADAQVEKEKLTAEIRAGKSMIQEHSNFQLLSNQFLCYQAFLQQVLYTYFLGYQDSI</sequence>
<organism evidence="1 2">
    <name type="scientific">Pisolithus tinctorius Marx 270</name>
    <dbReference type="NCBI Taxonomy" id="870435"/>
    <lineage>
        <taxon>Eukaryota</taxon>
        <taxon>Fungi</taxon>
        <taxon>Dikarya</taxon>
        <taxon>Basidiomycota</taxon>
        <taxon>Agaricomycotina</taxon>
        <taxon>Agaricomycetes</taxon>
        <taxon>Agaricomycetidae</taxon>
        <taxon>Boletales</taxon>
        <taxon>Sclerodermatineae</taxon>
        <taxon>Pisolithaceae</taxon>
        <taxon>Pisolithus</taxon>
    </lineage>
</organism>
<name>A0A0C3NQH8_PISTI</name>
<dbReference type="HOGENOM" id="CLU_1448275_0_0_1"/>
<dbReference type="InParanoid" id="A0A0C3NQH8"/>
<dbReference type="Proteomes" id="UP000054217">
    <property type="component" value="Unassembled WGS sequence"/>
</dbReference>
<dbReference type="EMBL" id="KN832027">
    <property type="protein sequence ID" value="KIN97563.1"/>
    <property type="molecule type" value="Genomic_DNA"/>
</dbReference>
<accession>A0A0C3NQH8</accession>